<gene>
    <name evidence="2" type="ORF">J2800_002539</name>
</gene>
<dbReference type="RefSeq" id="WP_163233112.1">
    <property type="nucleotide sequence ID" value="NZ_BMLD01000027.1"/>
</dbReference>
<keyword evidence="1" id="KW-0472">Membrane</keyword>
<protein>
    <recommendedName>
        <fullName evidence="4">Permease</fullName>
    </recommendedName>
</protein>
<evidence type="ECO:0000313" key="3">
    <source>
        <dbReference type="Proteomes" id="UP001262754"/>
    </source>
</evidence>
<keyword evidence="1" id="KW-1133">Transmembrane helix</keyword>
<evidence type="ECO:0008006" key="4">
    <source>
        <dbReference type="Google" id="ProtNLM"/>
    </source>
</evidence>
<accession>A0ABU1N028</accession>
<sequence length="209" mass="22501">MERLRFRTLEEILYELMTGLLFYPLTLWRVLLEPAQISDAAGERAADRVSAPLFLLISILAAHGLDLAMGSALGEAAGTFGPAPLLFRALTFSLLPLVLAAGVLRREGRPVNHATLRTPFDLQCFYAAPLAISISVAAVLARAGTPPVRLAGLLLGLGAAAWHLCVQTRWIRARLGVGRFRALRTALWLTGVALFFCLLSTPLIFGLGG</sequence>
<feature type="transmembrane region" description="Helical" evidence="1">
    <location>
        <begin position="85"/>
        <end position="104"/>
    </location>
</feature>
<name>A0ABU1N028_9CAUL</name>
<proteinExistence type="predicted"/>
<comment type="caution">
    <text evidence="2">The sequence shown here is derived from an EMBL/GenBank/DDBJ whole genome shotgun (WGS) entry which is preliminary data.</text>
</comment>
<dbReference type="EMBL" id="JAVDRL010000007">
    <property type="protein sequence ID" value="MDR6531786.1"/>
    <property type="molecule type" value="Genomic_DNA"/>
</dbReference>
<reference evidence="2 3" key="1">
    <citation type="submission" date="2023-07" db="EMBL/GenBank/DDBJ databases">
        <title>Sorghum-associated microbial communities from plants grown in Nebraska, USA.</title>
        <authorList>
            <person name="Schachtman D."/>
        </authorList>
    </citation>
    <scope>NUCLEOTIDE SEQUENCE [LARGE SCALE GENOMIC DNA]</scope>
    <source>
        <strain evidence="2 3">DS2154</strain>
    </source>
</reference>
<evidence type="ECO:0000256" key="1">
    <source>
        <dbReference type="SAM" id="Phobius"/>
    </source>
</evidence>
<evidence type="ECO:0000313" key="2">
    <source>
        <dbReference type="EMBL" id="MDR6531786.1"/>
    </source>
</evidence>
<keyword evidence="3" id="KW-1185">Reference proteome</keyword>
<keyword evidence="1" id="KW-0812">Transmembrane</keyword>
<feature type="transmembrane region" description="Helical" evidence="1">
    <location>
        <begin position="186"/>
        <end position="207"/>
    </location>
</feature>
<feature type="transmembrane region" description="Helical" evidence="1">
    <location>
        <begin position="147"/>
        <end position="165"/>
    </location>
</feature>
<feature type="transmembrane region" description="Helical" evidence="1">
    <location>
        <begin position="53"/>
        <end position="73"/>
    </location>
</feature>
<feature type="transmembrane region" description="Helical" evidence="1">
    <location>
        <begin position="124"/>
        <end position="141"/>
    </location>
</feature>
<organism evidence="2 3">
    <name type="scientific">Caulobacter rhizosphaerae</name>
    <dbReference type="NCBI Taxonomy" id="2010972"/>
    <lineage>
        <taxon>Bacteria</taxon>
        <taxon>Pseudomonadati</taxon>
        <taxon>Pseudomonadota</taxon>
        <taxon>Alphaproteobacteria</taxon>
        <taxon>Caulobacterales</taxon>
        <taxon>Caulobacteraceae</taxon>
        <taxon>Caulobacter</taxon>
    </lineage>
</organism>
<dbReference type="Proteomes" id="UP001262754">
    <property type="component" value="Unassembled WGS sequence"/>
</dbReference>